<dbReference type="Pfam" id="PF08818">
    <property type="entry name" value="DUF1801"/>
    <property type="match status" value="1"/>
</dbReference>
<organism evidence="2 3">
    <name type="scientific">Sphingobacterium paludis</name>
    <dbReference type="NCBI Taxonomy" id="1476465"/>
    <lineage>
        <taxon>Bacteria</taxon>
        <taxon>Pseudomonadati</taxon>
        <taxon>Bacteroidota</taxon>
        <taxon>Sphingobacteriia</taxon>
        <taxon>Sphingobacteriales</taxon>
        <taxon>Sphingobacteriaceae</taxon>
        <taxon>Sphingobacterium</taxon>
    </lineage>
</organism>
<reference evidence="2 3" key="1">
    <citation type="submission" date="2019-03" db="EMBL/GenBank/DDBJ databases">
        <title>Genomic Encyclopedia of Type Strains, Phase III (KMG-III): the genomes of soil and plant-associated and newly described type strains.</title>
        <authorList>
            <person name="Whitman W."/>
        </authorList>
    </citation>
    <scope>NUCLEOTIDE SEQUENCE [LARGE SCALE GENOMIC DNA]</scope>
    <source>
        <strain evidence="2 3">CGMCC 1.12801</strain>
    </source>
</reference>
<keyword evidence="3" id="KW-1185">Reference proteome</keyword>
<dbReference type="SUPFAM" id="SSF159888">
    <property type="entry name" value="YdhG-like"/>
    <property type="match status" value="1"/>
</dbReference>
<evidence type="ECO:0000313" key="3">
    <source>
        <dbReference type="Proteomes" id="UP000294752"/>
    </source>
</evidence>
<gene>
    <name evidence="2" type="ORF">B0I21_101229</name>
</gene>
<evidence type="ECO:0000313" key="2">
    <source>
        <dbReference type="EMBL" id="TDS17364.1"/>
    </source>
</evidence>
<protein>
    <submittedName>
        <fullName evidence="2">Uncharacterized protein DUF1801</fullName>
    </submittedName>
</protein>
<dbReference type="Proteomes" id="UP000294752">
    <property type="component" value="Unassembled WGS sequence"/>
</dbReference>
<evidence type="ECO:0000259" key="1">
    <source>
        <dbReference type="Pfam" id="PF08818"/>
    </source>
</evidence>
<feature type="domain" description="YdhG-like" evidence="1">
    <location>
        <begin position="21"/>
        <end position="111"/>
    </location>
</feature>
<dbReference type="AlphaFoldDB" id="A0A4R7DBT0"/>
<dbReference type="InterPro" id="IPR014922">
    <property type="entry name" value="YdhG-like"/>
</dbReference>
<name>A0A4R7DBT0_9SPHI</name>
<sequence>MSMIHPDVLKYNAEQAEADQVICTRLARHISESLPEADNKLWHAHPVWFIDHNPIAGYSKLKDSVRLLFWSGQSFDEPGLSTEGKFKAAEIRYKELGQICEQDLDRWLDKARDIQWDYKNIVRRKGNLERLK</sequence>
<accession>A0A4R7DBT0</accession>
<comment type="caution">
    <text evidence="2">The sequence shown here is derived from an EMBL/GenBank/DDBJ whole genome shotgun (WGS) entry which is preliminary data.</text>
</comment>
<dbReference type="EMBL" id="SNZV01000001">
    <property type="protein sequence ID" value="TDS17364.1"/>
    <property type="molecule type" value="Genomic_DNA"/>
</dbReference>
<proteinExistence type="predicted"/>